<feature type="region of interest" description="Disordered" evidence="1">
    <location>
        <begin position="1"/>
        <end position="112"/>
    </location>
</feature>
<feature type="compositionally biased region" description="Basic and acidic residues" evidence="1">
    <location>
        <begin position="99"/>
        <end position="112"/>
    </location>
</feature>
<name>W9CBG0_SCLBF</name>
<keyword evidence="3" id="KW-1185">Reference proteome</keyword>
<feature type="compositionally biased region" description="Basic and acidic residues" evidence="1">
    <location>
        <begin position="69"/>
        <end position="90"/>
    </location>
</feature>
<evidence type="ECO:0000313" key="2">
    <source>
        <dbReference type="EMBL" id="ESZ93186.1"/>
    </source>
</evidence>
<dbReference type="EMBL" id="AYSA01000336">
    <property type="protein sequence ID" value="ESZ93186.1"/>
    <property type="molecule type" value="Genomic_DNA"/>
</dbReference>
<feature type="compositionally biased region" description="Polar residues" evidence="1">
    <location>
        <begin position="55"/>
        <end position="68"/>
    </location>
</feature>
<sequence>MPAPLLSLPPPLPPPAPPPAPPLQQQQQQQQQQQEEEEYEEEKEEEDEEAEHSTPKYSVNSVVSTSRSDSPDTHEDRVSTNTEKSNDEFPVHLGNGSDVEGRPEEENIAKGKEGKKTCRFYKYPAKRRAYGV</sequence>
<dbReference type="HOGENOM" id="CLU_1918314_0_0_1"/>
<protein>
    <submittedName>
        <fullName evidence="2">Uncharacterized protein</fullName>
    </submittedName>
</protein>
<dbReference type="Proteomes" id="UP000019487">
    <property type="component" value="Unassembled WGS sequence"/>
</dbReference>
<comment type="caution">
    <text evidence="2">The sequence shown here is derived from an EMBL/GenBank/DDBJ whole genome shotgun (WGS) entry which is preliminary data.</text>
</comment>
<organism evidence="2 3">
    <name type="scientific">Sclerotinia borealis (strain F-4128)</name>
    <dbReference type="NCBI Taxonomy" id="1432307"/>
    <lineage>
        <taxon>Eukaryota</taxon>
        <taxon>Fungi</taxon>
        <taxon>Dikarya</taxon>
        <taxon>Ascomycota</taxon>
        <taxon>Pezizomycotina</taxon>
        <taxon>Leotiomycetes</taxon>
        <taxon>Helotiales</taxon>
        <taxon>Sclerotiniaceae</taxon>
        <taxon>Sclerotinia</taxon>
    </lineage>
</organism>
<accession>W9CBG0</accession>
<evidence type="ECO:0000313" key="3">
    <source>
        <dbReference type="Proteomes" id="UP000019487"/>
    </source>
</evidence>
<feature type="compositionally biased region" description="Low complexity" evidence="1">
    <location>
        <begin position="23"/>
        <end position="33"/>
    </location>
</feature>
<gene>
    <name evidence="2" type="ORF">SBOR_6418</name>
</gene>
<evidence type="ECO:0000256" key="1">
    <source>
        <dbReference type="SAM" id="MobiDB-lite"/>
    </source>
</evidence>
<feature type="compositionally biased region" description="Acidic residues" evidence="1">
    <location>
        <begin position="34"/>
        <end position="50"/>
    </location>
</feature>
<dbReference type="AlphaFoldDB" id="W9CBG0"/>
<feature type="compositionally biased region" description="Pro residues" evidence="1">
    <location>
        <begin position="1"/>
        <end position="22"/>
    </location>
</feature>
<proteinExistence type="predicted"/>
<reference evidence="2 3" key="1">
    <citation type="journal article" date="2014" name="Genome Announc.">
        <title>Draft genome sequence of Sclerotinia borealis, a psychrophilic plant pathogenic fungus.</title>
        <authorList>
            <person name="Mardanov A.V."/>
            <person name="Beletsky A.V."/>
            <person name="Kadnikov V.V."/>
            <person name="Ignatov A.N."/>
            <person name="Ravin N.V."/>
        </authorList>
    </citation>
    <scope>NUCLEOTIDE SEQUENCE [LARGE SCALE GENOMIC DNA]</scope>
    <source>
        <strain evidence="3">F-4157</strain>
    </source>
</reference>